<proteinExistence type="predicted"/>
<sequence length="471" mass="49669">MSVFWCHTALIDGDPVEGVRVSADADGRIRRLQTEVAASAGDVPLGLVLPGFGNAHSHAFHRALRGRTHDAGGDFWQWRQRMYAAATALDPELYEQLAHAVFAEMLTSGYTAVGEFHYLHHRPGGAPWCDQYAPHAMEHALARAARACGIRLTLLDTCYLAGGIGQPLAPEQAGFSDETAERYLERWYALRDSLTGYGDSVRLGAALHSVRGVPRAAITTLLAGLPSDVPLHMHLSEQPQENADCVREYGLTPTGLLAELGALSPRLSVVHATHLTETDLALLGAAGVTAVFCPTTEADLGDGIGPARRLVDAGARLALGSDQNAVVDPLLEIRGLEYGERLASGRRGRFSPAELARIATDHGYRALGLSAGPEETAGGLRVGAWCDLVELDAASVRTAGADPGQIVLAGTAADVRSVIVGGRVVAQHGLLVTPTGVTPSTAADPAVLLERALARLDTSTTVPRPASEVSR</sequence>
<dbReference type="Pfam" id="PF01979">
    <property type="entry name" value="Amidohydro_1"/>
    <property type="match status" value="1"/>
</dbReference>
<dbReference type="NCBIfam" id="NF006681">
    <property type="entry name" value="PRK09229.1-2"/>
    <property type="match status" value="1"/>
</dbReference>
<dbReference type="OrthoDB" id="3204583at2"/>
<organism evidence="6 7">
    <name type="scientific">Cryobacterium melibiosiphilum</name>
    <dbReference type="NCBI Taxonomy" id="995039"/>
    <lineage>
        <taxon>Bacteria</taxon>
        <taxon>Bacillati</taxon>
        <taxon>Actinomycetota</taxon>
        <taxon>Actinomycetes</taxon>
        <taxon>Micrococcales</taxon>
        <taxon>Microbacteriaceae</taxon>
        <taxon>Cryobacterium</taxon>
    </lineage>
</organism>
<evidence type="ECO:0000256" key="4">
    <source>
        <dbReference type="ARBA" id="ARBA00022833"/>
    </source>
</evidence>
<keyword evidence="4" id="KW-0862">Zinc</keyword>
<dbReference type="PANTHER" id="PTHR11271">
    <property type="entry name" value="GUANINE DEAMINASE"/>
    <property type="match status" value="1"/>
</dbReference>
<dbReference type="InterPro" id="IPR051607">
    <property type="entry name" value="Metallo-dep_hydrolases"/>
</dbReference>
<dbReference type="InterPro" id="IPR011059">
    <property type="entry name" value="Metal-dep_hydrolase_composite"/>
</dbReference>
<dbReference type="PANTHER" id="PTHR11271:SF48">
    <property type="entry name" value="AMIDOHYDROLASE-RELATED DOMAIN-CONTAINING PROTEIN"/>
    <property type="match status" value="1"/>
</dbReference>
<dbReference type="GO" id="GO:0050416">
    <property type="term" value="F:formimidoylglutamate deiminase activity"/>
    <property type="evidence" value="ECO:0007669"/>
    <property type="project" value="UniProtKB-EC"/>
</dbReference>
<dbReference type="GO" id="GO:0005829">
    <property type="term" value="C:cytosol"/>
    <property type="evidence" value="ECO:0007669"/>
    <property type="project" value="TreeGrafter"/>
</dbReference>
<dbReference type="RefSeq" id="WP_119976277.1">
    <property type="nucleotide sequence ID" value="NZ_JBHSQA010000009.1"/>
</dbReference>
<accession>A0A3A5MIJ3</accession>
<keyword evidence="7" id="KW-1185">Reference proteome</keyword>
<evidence type="ECO:0000256" key="1">
    <source>
        <dbReference type="ARBA" id="ARBA00001947"/>
    </source>
</evidence>
<name>A0A3A5MIJ3_9MICO</name>
<dbReference type="EMBL" id="QZVS01000095">
    <property type="protein sequence ID" value="RJT85737.1"/>
    <property type="molecule type" value="Genomic_DNA"/>
</dbReference>
<gene>
    <name evidence="6" type="ORF">D6T64_19240</name>
</gene>
<dbReference type="Gene3D" id="3.20.20.140">
    <property type="entry name" value="Metal-dependent hydrolases"/>
    <property type="match status" value="1"/>
</dbReference>
<keyword evidence="2" id="KW-0479">Metal-binding</keyword>
<protein>
    <submittedName>
        <fullName evidence="6">Formimidoylglutamate deiminase</fullName>
        <ecNumber evidence="6">3.5.3.13</ecNumber>
    </submittedName>
</protein>
<comment type="cofactor">
    <cofactor evidence="1">
        <name>Zn(2+)</name>
        <dbReference type="ChEBI" id="CHEBI:29105"/>
    </cofactor>
</comment>
<evidence type="ECO:0000256" key="3">
    <source>
        <dbReference type="ARBA" id="ARBA00022801"/>
    </source>
</evidence>
<reference evidence="6 7" key="1">
    <citation type="submission" date="2018-09" db="EMBL/GenBank/DDBJ databases">
        <title>Novel species of Cryobacterium.</title>
        <authorList>
            <person name="Liu Q."/>
            <person name="Xin Y.-H."/>
        </authorList>
    </citation>
    <scope>NUCLEOTIDE SEQUENCE [LARGE SCALE GENOMIC DNA]</scope>
    <source>
        <strain evidence="6 7">Hh39</strain>
    </source>
</reference>
<feature type="domain" description="Amidohydrolase-related" evidence="5">
    <location>
        <begin position="47"/>
        <end position="425"/>
    </location>
</feature>
<evidence type="ECO:0000259" key="5">
    <source>
        <dbReference type="Pfam" id="PF01979"/>
    </source>
</evidence>
<keyword evidence="3 6" id="KW-0378">Hydrolase</keyword>
<dbReference type="Proteomes" id="UP000272015">
    <property type="component" value="Unassembled WGS sequence"/>
</dbReference>
<comment type="caution">
    <text evidence="6">The sequence shown here is derived from an EMBL/GenBank/DDBJ whole genome shotgun (WGS) entry which is preliminary data.</text>
</comment>
<dbReference type="SUPFAM" id="SSF51556">
    <property type="entry name" value="Metallo-dependent hydrolases"/>
    <property type="match status" value="1"/>
</dbReference>
<dbReference type="Gene3D" id="2.30.40.10">
    <property type="entry name" value="Urease, subunit C, domain 1"/>
    <property type="match status" value="1"/>
</dbReference>
<dbReference type="InterPro" id="IPR006680">
    <property type="entry name" value="Amidohydro-rel"/>
</dbReference>
<evidence type="ECO:0000256" key="2">
    <source>
        <dbReference type="ARBA" id="ARBA00022723"/>
    </source>
</evidence>
<evidence type="ECO:0000313" key="7">
    <source>
        <dbReference type="Proteomes" id="UP000272015"/>
    </source>
</evidence>
<dbReference type="GO" id="GO:0046872">
    <property type="term" value="F:metal ion binding"/>
    <property type="evidence" value="ECO:0007669"/>
    <property type="project" value="UniProtKB-KW"/>
</dbReference>
<dbReference type="SUPFAM" id="SSF51338">
    <property type="entry name" value="Composite domain of metallo-dependent hydrolases"/>
    <property type="match status" value="1"/>
</dbReference>
<evidence type="ECO:0000313" key="6">
    <source>
        <dbReference type="EMBL" id="RJT85737.1"/>
    </source>
</evidence>
<dbReference type="InterPro" id="IPR032466">
    <property type="entry name" value="Metal_Hydrolase"/>
</dbReference>
<dbReference type="EC" id="3.5.3.13" evidence="6"/>
<dbReference type="GO" id="GO:0019239">
    <property type="term" value="F:deaminase activity"/>
    <property type="evidence" value="ECO:0007669"/>
    <property type="project" value="TreeGrafter"/>
</dbReference>
<dbReference type="AlphaFoldDB" id="A0A3A5MIJ3"/>